<name>A0A6A4HVV6_9AGAR</name>
<evidence type="ECO:0000313" key="6">
    <source>
        <dbReference type="EMBL" id="KAE9400755.1"/>
    </source>
</evidence>
<reference evidence="6" key="1">
    <citation type="journal article" date="2019" name="Environ. Microbiol.">
        <title>Fungal ecological strategies reflected in gene transcription - a case study of two litter decomposers.</title>
        <authorList>
            <person name="Barbi F."/>
            <person name="Kohler A."/>
            <person name="Barry K."/>
            <person name="Baskaran P."/>
            <person name="Daum C."/>
            <person name="Fauchery L."/>
            <person name="Ihrmark K."/>
            <person name="Kuo A."/>
            <person name="LaButti K."/>
            <person name="Lipzen A."/>
            <person name="Morin E."/>
            <person name="Grigoriev I.V."/>
            <person name="Henrissat B."/>
            <person name="Lindahl B."/>
            <person name="Martin F."/>
        </authorList>
    </citation>
    <scope>NUCLEOTIDE SEQUENCE</scope>
    <source>
        <strain evidence="6">JB14</strain>
    </source>
</reference>
<evidence type="ECO:0000256" key="1">
    <source>
        <dbReference type="ARBA" id="ARBA00004173"/>
    </source>
</evidence>
<dbReference type="Gene3D" id="1.10.3580.10">
    <property type="entry name" value="ATP12 ATPase"/>
    <property type="match status" value="1"/>
</dbReference>
<comment type="subcellular location">
    <subcellularLocation>
        <location evidence="1">Mitochondrion</location>
    </subcellularLocation>
</comment>
<keyword evidence="3" id="KW-0809">Transit peptide</keyword>
<proteinExistence type="inferred from homology"/>
<dbReference type="InterPro" id="IPR042272">
    <property type="entry name" value="ATP12_ATP_synth-F1-assembly_N"/>
</dbReference>
<dbReference type="Proteomes" id="UP000799118">
    <property type="component" value="Unassembled WGS sequence"/>
</dbReference>
<dbReference type="Gene3D" id="3.30.2180.10">
    <property type="entry name" value="ATP12-like"/>
    <property type="match status" value="1"/>
</dbReference>
<dbReference type="PANTHER" id="PTHR21013:SF10">
    <property type="entry name" value="ATP SYNTHASE MITOCHONDRIAL F1 COMPLEX ASSEMBLY FACTOR 2"/>
    <property type="match status" value="1"/>
</dbReference>
<dbReference type="SUPFAM" id="SSF160909">
    <property type="entry name" value="ATP12-like"/>
    <property type="match status" value="1"/>
</dbReference>
<evidence type="ECO:0000256" key="4">
    <source>
        <dbReference type="ARBA" id="ARBA00023128"/>
    </source>
</evidence>
<dbReference type="Pfam" id="PF07542">
    <property type="entry name" value="ATP12"/>
    <property type="match status" value="1"/>
</dbReference>
<keyword evidence="4" id="KW-0496">Mitochondrion</keyword>
<sequence>MFRLGALRPLSRCSLQFQLNSTFVDGPPITETNRAETSMKRFWKTVGIETRKDGIAITLDNRALKTPSGNTLLLPHNKNLVATLIATEWENQTTVLKPHALPMTSLASRAIDSFVESDSRDAVRLSLLEYLDTDTICFYQDYPPPLVTQQETHWDPLFSWVEETFDAKIEKFTSILSNSQSEESKQKLLAAIDGLNQWELAALERAIHATKSFIIALALVKRRLNVDQASDAARVEVNSQIERWGEVEDTHDVDFHDIRRQLGSAASLLSSA</sequence>
<keyword evidence="5" id="KW-0143">Chaperone</keyword>
<dbReference type="InterPro" id="IPR011419">
    <property type="entry name" value="ATP12_ATP_synth-F1-assembly"/>
</dbReference>
<dbReference type="OrthoDB" id="5673at2759"/>
<evidence type="ECO:0000313" key="7">
    <source>
        <dbReference type="Proteomes" id="UP000799118"/>
    </source>
</evidence>
<evidence type="ECO:0000256" key="3">
    <source>
        <dbReference type="ARBA" id="ARBA00022946"/>
    </source>
</evidence>
<dbReference type="InterPro" id="IPR023335">
    <property type="entry name" value="ATP12_ortho_dom_sf"/>
</dbReference>
<comment type="similarity">
    <text evidence="2">Belongs to the ATP12 family.</text>
</comment>
<protein>
    <submittedName>
        <fullName evidence="6">ATP12-domain-containing protein</fullName>
    </submittedName>
</protein>
<dbReference type="EMBL" id="ML769453">
    <property type="protein sequence ID" value="KAE9400755.1"/>
    <property type="molecule type" value="Genomic_DNA"/>
</dbReference>
<accession>A0A6A4HVV6</accession>
<dbReference type="PANTHER" id="PTHR21013">
    <property type="entry name" value="ATP SYNTHASE MITOCHONDRIAL F1 COMPLEX ASSEMBLY FACTOR 2/ATP12 PROTEIN, MITOCHONDRIAL PRECURSOR"/>
    <property type="match status" value="1"/>
</dbReference>
<dbReference type="GO" id="GO:0033615">
    <property type="term" value="P:mitochondrial proton-transporting ATP synthase complex assembly"/>
    <property type="evidence" value="ECO:0007669"/>
    <property type="project" value="TreeGrafter"/>
</dbReference>
<evidence type="ECO:0000256" key="2">
    <source>
        <dbReference type="ARBA" id="ARBA00008231"/>
    </source>
</evidence>
<dbReference type="AlphaFoldDB" id="A0A6A4HVV6"/>
<evidence type="ECO:0000256" key="5">
    <source>
        <dbReference type="ARBA" id="ARBA00023186"/>
    </source>
</evidence>
<organism evidence="6 7">
    <name type="scientific">Gymnopus androsaceus JB14</name>
    <dbReference type="NCBI Taxonomy" id="1447944"/>
    <lineage>
        <taxon>Eukaryota</taxon>
        <taxon>Fungi</taxon>
        <taxon>Dikarya</taxon>
        <taxon>Basidiomycota</taxon>
        <taxon>Agaricomycotina</taxon>
        <taxon>Agaricomycetes</taxon>
        <taxon>Agaricomycetidae</taxon>
        <taxon>Agaricales</taxon>
        <taxon>Marasmiineae</taxon>
        <taxon>Omphalotaceae</taxon>
        <taxon>Gymnopus</taxon>
    </lineage>
</organism>
<dbReference type="GO" id="GO:0005739">
    <property type="term" value="C:mitochondrion"/>
    <property type="evidence" value="ECO:0007669"/>
    <property type="project" value="UniProtKB-SubCell"/>
</dbReference>
<gene>
    <name evidence="6" type="ORF">BT96DRAFT_634759</name>
</gene>
<keyword evidence="7" id="KW-1185">Reference proteome</keyword>